<dbReference type="SUPFAM" id="SSF52047">
    <property type="entry name" value="RNI-like"/>
    <property type="match status" value="1"/>
</dbReference>
<evidence type="ECO:0008006" key="3">
    <source>
        <dbReference type="Google" id="ProtNLM"/>
    </source>
</evidence>
<protein>
    <recommendedName>
        <fullName evidence="3">F-box domain-containing protein</fullName>
    </recommendedName>
</protein>
<reference evidence="1" key="1">
    <citation type="submission" date="2019-07" db="EMBL/GenBank/DDBJ databases">
        <authorList>
            <person name="Dittberner H."/>
        </authorList>
    </citation>
    <scope>NUCLEOTIDE SEQUENCE [LARGE SCALE GENOMIC DNA]</scope>
</reference>
<name>A0A565B670_9BRAS</name>
<sequence>MNRDILSNIFKKLDVVDVIMGASRVCITWFLASHDRTIWNTIKLNDPDSILLDYPHGQHMQDNDGEKQQEYPLRKILVELNKFGRTVPINFFFNMRCNILDEDLAIISKRMPNIRKLALPIMKPLDLNSIQSAFSKWKNLETLIISPFTLHDNAFIPELKTIGDNCRNLTTMKFHCSLYKDLAKILVCNFPSLERLSFRCGCVCRESTISLIIGHPNLKILNLSHCIFTQLQRDGGNLVSGMKPKEELLKTGTQKLEKFMLCCPEDCTICQDTWKYTISPPRHKPEFHNFWEKQWKTDEIKDFEF</sequence>
<gene>
    <name evidence="1" type="ORF">ANE_LOCUS6720</name>
</gene>
<accession>A0A565B670</accession>
<dbReference type="Proteomes" id="UP000489600">
    <property type="component" value="Unassembled WGS sequence"/>
</dbReference>
<dbReference type="InterPro" id="IPR036047">
    <property type="entry name" value="F-box-like_dom_sf"/>
</dbReference>
<dbReference type="PANTHER" id="PTHR38926:SF42">
    <property type="entry name" value="F-BOX DOMAIN-CONTAINING PROTEIN"/>
    <property type="match status" value="1"/>
</dbReference>
<proteinExistence type="predicted"/>
<dbReference type="AlphaFoldDB" id="A0A565B670"/>
<dbReference type="PANTHER" id="PTHR38926">
    <property type="entry name" value="F-BOX DOMAIN CONTAINING PROTEIN, EXPRESSED"/>
    <property type="match status" value="1"/>
</dbReference>
<comment type="caution">
    <text evidence="1">The sequence shown here is derived from an EMBL/GenBank/DDBJ whole genome shotgun (WGS) entry which is preliminary data.</text>
</comment>
<dbReference type="OrthoDB" id="1929062at2759"/>
<dbReference type="EMBL" id="CABITT030000003">
    <property type="protein sequence ID" value="VVA96275.1"/>
    <property type="molecule type" value="Genomic_DNA"/>
</dbReference>
<dbReference type="InterPro" id="IPR032675">
    <property type="entry name" value="LRR_dom_sf"/>
</dbReference>
<dbReference type="SUPFAM" id="SSF81383">
    <property type="entry name" value="F-box domain"/>
    <property type="match status" value="1"/>
</dbReference>
<evidence type="ECO:0000313" key="2">
    <source>
        <dbReference type="Proteomes" id="UP000489600"/>
    </source>
</evidence>
<dbReference type="Gene3D" id="3.80.10.10">
    <property type="entry name" value="Ribonuclease Inhibitor"/>
    <property type="match status" value="1"/>
</dbReference>
<organism evidence="1 2">
    <name type="scientific">Arabis nemorensis</name>
    <dbReference type="NCBI Taxonomy" id="586526"/>
    <lineage>
        <taxon>Eukaryota</taxon>
        <taxon>Viridiplantae</taxon>
        <taxon>Streptophyta</taxon>
        <taxon>Embryophyta</taxon>
        <taxon>Tracheophyta</taxon>
        <taxon>Spermatophyta</taxon>
        <taxon>Magnoliopsida</taxon>
        <taxon>eudicotyledons</taxon>
        <taxon>Gunneridae</taxon>
        <taxon>Pentapetalae</taxon>
        <taxon>rosids</taxon>
        <taxon>malvids</taxon>
        <taxon>Brassicales</taxon>
        <taxon>Brassicaceae</taxon>
        <taxon>Arabideae</taxon>
        <taxon>Arabis</taxon>
    </lineage>
</organism>
<evidence type="ECO:0000313" key="1">
    <source>
        <dbReference type="EMBL" id="VVA96275.1"/>
    </source>
</evidence>
<dbReference type="Gene3D" id="1.20.1280.50">
    <property type="match status" value="1"/>
</dbReference>
<keyword evidence="2" id="KW-1185">Reference proteome</keyword>